<name>A0A1X2GHW8_9FUNG</name>
<comment type="caution">
    <text evidence="2">The sequence shown here is derived from an EMBL/GenBank/DDBJ whole genome shotgun (WGS) entry which is preliminary data.</text>
</comment>
<dbReference type="Proteomes" id="UP000242146">
    <property type="component" value="Unassembled WGS sequence"/>
</dbReference>
<organism evidence="2 3">
    <name type="scientific">Hesseltinella vesiculosa</name>
    <dbReference type="NCBI Taxonomy" id="101127"/>
    <lineage>
        <taxon>Eukaryota</taxon>
        <taxon>Fungi</taxon>
        <taxon>Fungi incertae sedis</taxon>
        <taxon>Mucoromycota</taxon>
        <taxon>Mucoromycotina</taxon>
        <taxon>Mucoromycetes</taxon>
        <taxon>Mucorales</taxon>
        <taxon>Cunninghamellaceae</taxon>
        <taxon>Hesseltinella</taxon>
    </lineage>
</organism>
<proteinExistence type="predicted"/>
<evidence type="ECO:0008006" key="4">
    <source>
        <dbReference type="Google" id="ProtNLM"/>
    </source>
</evidence>
<reference evidence="2 3" key="1">
    <citation type="submission" date="2016-07" db="EMBL/GenBank/DDBJ databases">
        <title>Pervasive Adenine N6-methylation of Active Genes in Fungi.</title>
        <authorList>
            <consortium name="DOE Joint Genome Institute"/>
            <person name="Mondo S.J."/>
            <person name="Dannebaum R.O."/>
            <person name="Kuo R.C."/>
            <person name="Labutti K."/>
            <person name="Haridas S."/>
            <person name="Kuo A."/>
            <person name="Salamov A."/>
            <person name="Ahrendt S.R."/>
            <person name="Lipzen A."/>
            <person name="Sullivan W."/>
            <person name="Andreopoulos W.B."/>
            <person name="Clum A."/>
            <person name="Lindquist E."/>
            <person name="Daum C."/>
            <person name="Ramamoorthy G.K."/>
            <person name="Gryganskyi A."/>
            <person name="Culley D."/>
            <person name="Magnuson J.K."/>
            <person name="James T.Y."/>
            <person name="O'Malley M.A."/>
            <person name="Stajich J.E."/>
            <person name="Spatafora J.W."/>
            <person name="Visel A."/>
            <person name="Grigoriev I.V."/>
        </authorList>
    </citation>
    <scope>NUCLEOTIDE SEQUENCE [LARGE SCALE GENOMIC DNA]</scope>
    <source>
        <strain evidence="2 3">NRRL 3301</strain>
    </source>
</reference>
<feature type="compositionally biased region" description="Basic residues" evidence="1">
    <location>
        <begin position="39"/>
        <end position="49"/>
    </location>
</feature>
<gene>
    <name evidence="2" type="ORF">DM01DRAFT_27077</name>
</gene>
<feature type="compositionally biased region" description="Acidic residues" evidence="1">
    <location>
        <begin position="13"/>
        <end position="23"/>
    </location>
</feature>
<evidence type="ECO:0000313" key="2">
    <source>
        <dbReference type="EMBL" id="ORX54102.1"/>
    </source>
</evidence>
<dbReference type="OrthoDB" id="2289782at2759"/>
<keyword evidence="3" id="KW-1185">Reference proteome</keyword>
<accession>A0A1X2GHW8</accession>
<protein>
    <recommendedName>
        <fullName evidence="4">BZIP domain-containing protein</fullName>
    </recommendedName>
</protein>
<feature type="compositionally biased region" description="Low complexity" evidence="1">
    <location>
        <begin position="1"/>
        <end position="12"/>
    </location>
</feature>
<dbReference type="STRING" id="101127.A0A1X2GHW8"/>
<dbReference type="EMBL" id="MCGT01000014">
    <property type="protein sequence ID" value="ORX54102.1"/>
    <property type="molecule type" value="Genomic_DNA"/>
</dbReference>
<dbReference type="AlphaFoldDB" id="A0A1X2GHW8"/>
<feature type="compositionally biased region" description="Basic and acidic residues" evidence="1">
    <location>
        <begin position="80"/>
        <end position="89"/>
    </location>
</feature>
<evidence type="ECO:0000313" key="3">
    <source>
        <dbReference type="Proteomes" id="UP000242146"/>
    </source>
</evidence>
<sequence length="89" mass="10263">MSSSDHYNSLSYSEEDDIQDDSYSDQSYNETRKPVSKATKPKATMKRKSTGVPKKPGRKPISNVSDEELLKDPKAKRRVQNREAQRNFR</sequence>
<evidence type="ECO:0000256" key="1">
    <source>
        <dbReference type="SAM" id="MobiDB-lite"/>
    </source>
</evidence>
<feature type="region of interest" description="Disordered" evidence="1">
    <location>
        <begin position="1"/>
        <end position="89"/>
    </location>
</feature>